<dbReference type="Pfam" id="PF03147">
    <property type="entry name" value="FDX-ACB"/>
    <property type="match status" value="1"/>
</dbReference>
<dbReference type="HAMAP" id="MF_00283">
    <property type="entry name" value="Phe_tRNA_synth_beta1"/>
    <property type="match status" value="1"/>
</dbReference>
<dbReference type="InterPro" id="IPR033714">
    <property type="entry name" value="tRNA_bind_bactPheRS"/>
</dbReference>
<dbReference type="Gene3D" id="3.30.56.10">
    <property type="match status" value="2"/>
</dbReference>
<keyword evidence="10 15" id="KW-0460">Magnesium</keyword>
<dbReference type="GO" id="GO:0006432">
    <property type="term" value="P:phenylalanyl-tRNA aminoacylation"/>
    <property type="evidence" value="ECO:0007669"/>
    <property type="project" value="UniProtKB-UniRule"/>
</dbReference>
<dbReference type="Gene3D" id="3.30.930.10">
    <property type="entry name" value="Bira Bifunctional Protein, Domain 2"/>
    <property type="match status" value="1"/>
</dbReference>
<dbReference type="SUPFAM" id="SSF50249">
    <property type="entry name" value="Nucleic acid-binding proteins"/>
    <property type="match status" value="1"/>
</dbReference>
<dbReference type="GO" id="GO:0000287">
    <property type="term" value="F:magnesium ion binding"/>
    <property type="evidence" value="ECO:0007669"/>
    <property type="project" value="UniProtKB-UniRule"/>
</dbReference>
<evidence type="ECO:0000256" key="2">
    <source>
        <dbReference type="ARBA" id="ARBA00008653"/>
    </source>
</evidence>
<comment type="similarity">
    <text evidence="2 15">Belongs to the phenylalanyl-tRNA synthetase beta subunit family. Type 1 subfamily.</text>
</comment>
<dbReference type="SMART" id="SM00873">
    <property type="entry name" value="B3_4"/>
    <property type="match status" value="1"/>
</dbReference>
<sequence length="809" mass="89185">MKISYNWLSQYLSEIPDPEETAERLTLTGLEVEETESTGSDFQGIVVGEVLEVQPHPDADKLVVCHVDTGNKEPSQIVCGAPNVAAGQKVPVATVGAVLPKPLPDGTPFKIKKAKIRGQKSFGMICAEDELGLSDDHTGIMVLDDRTTPGTPFADLVGSSRDTVFEIGLTPNRPDATCHLGVARDLAAATGADLKKPLDNLPEPEANLNDGTIRITDTDKCHRYVGILMRGIRIGQSPNWLKNYLVSIGLRPRNNVVDITNYILHELGQPLHAFDYKNLAGGQIDVRSYDSDITFTTLDDVERTVPAGSLFICDAEKPVALAGVMGGLNSEISEQTTDILIESAWFEPVGIRKTARSLALQTDSSYRFERGVDPSITRLAALRCAGLIREHCGGTIEGISDVHPVKTSPLKVTLRKPRLTQILGVEIPGEKTVSILNKLEILTEPSQENGETKWICTVPTFRPDITTEIDLIEEVARIYDYNNIPDPERITIANPQPVPFHETFREKVRNAAVASGLKEIYTNSLLPERLLDAAGGEHTVIPTLNPITKDQALLRTDLKYGFLRSASFNFNRSVPGVRFFEIGNIFKKDKKGGSWIPGIHESTHLHIGIAGKNHADHWKESARDVDLFDLKALVISVLRQLGLEDRVQWKVSGQGLSLLASSDDNQTRIGTLESAGEDWKKLTDVEKPAFTAELDITLLEQLAEQGSRRIYQPVSRFPSFEYDLALVVDKSVPAGDLEQKMYETAGHQLRSVEVFDVFEGGSLKKHQKSVAFRLTFQDNDKTLTAKDVDPVIQQILKKLKSDFSAELRS</sequence>
<keyword evidence="6 15" id="KW-0436">Ligase</keyword>
<dbReference type="InterPro" id="IPR005146">
    <property type="entry name" value="B3/B4_tRNA-bd"/>
</dbReference>
<name>A0A8J7RPV2_9BACT</name>
<evidence type="ECO:0000256" key="3">
    <source>
        <dbReference type="ARBA" id="ARBA00011209"/>
    </source>
</evidence>
<dbReference type="PANTHER" id="PTHR10947:SF0">
    <property type="entry name" value="PHENYLALANINE--TRNA LIGASE BETA SUBUNIT"/>
    <property type="match status" value="1"/>
</dbReference>
<dbReference type="PROSITE" id="PS51483">
    <property type="entry name" value="B5"/>
    <property type="match status" value="1"/>
</dbReference>
<evidence type="ECO:0000256" key="11">
    <source>
        <dbReference type="ARBA" id="ARBA00022884"/>
    </source>
</evidence>
<dbReference type="InterPro" id="IPR009061">
    <property type="entry name" value="DNA-bd_dom_put_sf"/>
</dbReference>
<keyword evidence="12 15" id="KW-0648">Protein biosynthesis</keyword>
<dbReference type="InterPro" id="IPR036690">
    <property type="entry name" value="Fdx_antiC-bd_sf"/>
</dbReference>
<evidence type="ECO:0000256" key="8">
    <source>
        <dbReference type="ARBA" id="ARBA00022741"/>
    </source>
</evidence>
<gene>
    <name evidence="15" type="primary">pheT</name>
    <name evidence="20" type="ORF">NATSA_13715</name>
</gene>
<feature type="domain" description="FDX-ACB" evidence="18">
    <location>
        <begin position="715"/>
        <end position="808"/>
    </location>
</feature>
<dbReference type="Pfam" id="PF01588">
    <property type="entry name" value="tRNA_bind"/>
    <property type="match status" value="1"/>
</dbReference>
<comment type="catalytic activity">
    <reaction evidence="14 15">
        <text>tRNA(Phe) + L-phenylalanine + ATP = L-phenylalanyl-tRNA(Phe) + AMP + diphosphate + H(+)</text>
        <dbReference type="Rhea" id="RHEA:19413"/>
        <dbReference type="Rhea" id="RHEA-COMP:9668"/>
        <dbReference type="Rhea" id="RHEA-COMP:9699"/>
        <dbReference type="ChEBI" id="CHEBI:15378"/>
        <dbReference type="ChEBI" id="CHEBI:30616"/>
        <dbReference type="ChEBI" id="CHEBI:33019"/>
        <dbReference type="ChEBI" id="CHEBI:58095"/>
        <dbReference type="ChEBI" id="CHEBI:78442"/>
        <dbReference type="ChEBI" id="CHEBI:78531"/>
        <dbReference type="ChEBI" id="CHEBI:456215"/>
        <dbReference type="EC" id="6.1.1.20"/>
    </reaction>
</comment>
<comment type="cofactor">
    <cofactor evidence="15">
        <name>Mg(2+)</name>
        <dbReference type="ChEBI" id="CHEBI:18420"/>
    </cofactor>
    <text evidence="15">Binds 2 magnesium ions per tetramer.</text>
</comment>
<feature type="domain" description="TRNA-binding" evidence="17">
    <location>
        <begin position="39"/>
        <end position="154"/>
    </location>
</feature>
<organism evidence="20 21">
    <name type="scientific">Natronogracilivirga saccharolytica</name>
    <dbReference type="NCBI Taxonomy" id="2812953"/>
    <lineage>
        <taxon>Bacteria</taxon>
        <taxon>Pseudomonadati</taxon>
        <taxon>Balneolota</taxon>
        <taxon>Balneolia</taxon>
        <taxon>Balneolales</taxon>
        <taxon>Cyclonatronaceae</taxon>
        <taxon>Natronogracilivirga</taxon>
    </lineage>
</organism>
<dbReference type="InterPro" id="IPR020825">
    <property type="entry name" value="Phe-tRNA_synthase-like_B3/B4"/>
</dbReference>
<dbReference type="InterPro" id="IPR041616">
    <property type="entry name" value="PheRS_beta_core"/>
</dbReference>
<dbReference type="PANTHER" id="PTHR10947">
    <property type="entry name" value="PHENYLALANYL-TRNA SYNTHETASE BETA CHAIN AND LEUCINE-RICH REPEAT-CONTAINING PROTEIN 47"/>
    <property type="match status" value="1"/>
</dbReference>
<dbReference type="Gene3D" id="2.40.50.140">
    <property type="entry name" value="Nucleic acid-binding proteins"/>
    <property type="match status" value="1"/>
</dbReference>
<dbReference type="SUPFAM" id="SSF54991">
    <property type="entry name" value="Anticodon-binding domain of PheRS"/>
    <property type="match status" value="1"/>
</dbReference>
<keyword evidence="9 15" id="KW-0067">ATP-binding</keyword>
<dbReference type="FunFam" id="3.30.70.380:FF:000001">
    <property type="entry name" value="Phenylalanine--tRNA ligase beta subunit"/>
    <property type="match status" value="1"/>
</dbReference>
<keyword evidence="8 15" id="KW-0547">Nucleotide-binding</keyword>
<accession>A0A8J7RPV2</accession>
<dbReference type="InterPro" id="IPR005121">
    <property type="entry name" value="Fdx_antiC-bd"/>
</dbReference>
<dbReference type="Pfam" id="PF03484">
    <property type="entry name" value="B5"/>
    <property type="match status" value="1"/>
</dbReference>
<feature type="binding site" evidence="15">
    <location>
        <position position="473"/>
    </location>
    <ligand>
        <name>Mg(2+)</name>
        <dbReference type="ChEBI" id="CHEBI:18420"/>
        <note>shared with alpha subunit</note>
    </ligand>
</feature>
<evidence type="ECO:0000256" key="10">
    <source>
        <dbReference type="ARBA" id="ARBA00022842"/>
    </source>
</evidence>
<dbReference type="CDD" id="cd02796">
    <property type="entry name" value="tRNA_bind_bactPheRS"/>
    <property type="match status" value="1"/>
</dbReference>
<dbReference type="Proteomes" id="UP000673975">
    <property type="component" value="Unassembled WGS sequence"/>
</dbReference>
<dbReference type="SMART" id="SM00874">
    <property type="entry name" value="B5"/>
    <property type="match status" value="1"/>
</dbReference>
<dbReference type="InterPro" id="IPR002547">
    <property type="entry name" value="tRNA-bd_dom"/>
</dbReference>
<dbReference type="RefSeq" id="WP_210513185.1">
    <property type="nucleotide sequence ID" value="NZ_JAFIDN010000013.1"/>
</dbReference>
<proteinExistence type="inferred from homology"/>
<evidence type="ECO:0000256" key="15">
    <source>
        <dbReference type="HAMAP-Rule" id="MF_00283"/>
    </source>
</evidence>
<keyword evidence="13 15" id="KW-0030">Aminoacyl-tRNA synthetase</keyword>
<dbReference type="InterPro" id="IPR004532">
    <property type="entry name" value="Phe-tRNA-ligase_IIc_bsu_bact"/>
</dbReference>
<dbReference type="InterPro" id="IPR005147">
    <property type="entry name" value="tRNA_synthase_B5-dom"/>
</dbReference>
<dbReference type="FunFam" id="2.40.50.140:FF:000045">
    <property type="entry name" value="Phenylalanine--tRNA ligase beta subunit"/>
    <property type="match status" value="1"/>
</dbReference>
<keyword evidence="7 15" id="KW-0479">Metal-binding</keyword>
<comment type="subcellular location">
    <subcellularLocation>
        <location evidence="1 15">Cytoplasm</location>
    </subcellularLocation>
</comment>
<dbReference type="NCBIfam" id="NF045760">
    <property type="entry name" value="YtpR"/>
    <property type="match status" value="1"/>
</dbReference>
<dbReference type="GO" id="GO:0005524">
    <property type="term" value="F:ATP binding"/>
    <property type="evidence" value="ECO:0007669"/>
    <property type="project" value="UniProtKB-UniRule"/>
</dbReference>
<dbReference type="Pfam" id="PF03483">
    <property type="entry name" value="B3_4"/>
    <property type="match status" value="1"/>
</dbReference>
<evidence type="ECO:0000313" key="21">
    <source>
        <dbReference type="Proteomes" id="UP000673975"/>
    </source>
</evidence>
<evidence type="ECO:0000259" key="18">
    <source>
        <dbReference type="PROSITE" id="PS51447"/>
    </source>
</evidence>
<evidence type="ECO:0000256" key="9">
    <source>
        <dbReference type="ARBA" id="ARBA00022840"/>
    </source>
</evidence>
<dbReference type="EC" id="6.1.1.20" evidence="15"/>
<dbReference type="EMBL" id="JAFIDN010000013">
    <property type="protein sequence ID" value="MBP3193729.1"/>
    <property type="molecule type" value="Genomic_DNA"/>
</dbReference>
<evidence type="ECO:0000313" key="20">
    <source>
        <dbReference type="EMBL" id="MBP3193729.1"/>
    </source>
</evidence>
<dbReference type="AlphaFoldDB" id="A0A8J7RPV2"/>
<dbReference type="PROSITE" id="PS51447">
    <property type="entry name" value="FDX_ACB"/>
    <property type="match status" value="1"/>
</dbReference>
<dbReference type="Gene3D" id="3.30.70.380">
    <property type="entry name" value="Ferrodoxin-fold anticodon-binding domain"/>
    <property type="match status" value="1"/>
</dbReference>
<dbReference type="SUPFAM" id="SSF56037">
    <property type="entry name" value="PheT/TilS domain"/>
    <property type="match status" value="1"/>
</dbReference>
<reference evidence="20" key="1">
    <citation type="submission" date="2021-02" db="EMBL/GenBank/DDBJ databases">
        <title>Natronogracilivirga saccharolytica gen. nov. sp. nov. a new anaerobic, haloalkiliphilic carbohydrate-fermenting bacterium from soda lake and proposing of Cyclonatronumiaceae fam. nov. in the phylum Balneolaeota.</title>
        <authorList>
            <person name="Zhilina T.N."/>
            <person name="Sorokin D.Y."/>
            <person name="Zavarzina D.G."/>
            <person name="Toshchakov S.V."/>
            <person name="Kublanov I.V."/>
        </authorList>
    </citation>
    <scope>NUCLEOTIDE SEQUENCE</scope>
    <source>
        <strain evidence="20">Z-1702</strain>
    </source>
</reference>
<evidence type="ECO:0000259" key="19">
    <source>
        <dbReference type="PROSITE" id="PS51483"/>
    </source>
</evidence>
<dbReference type="SUPFAM" id="SSF55681">
    <property type="entry name" value="Class II aaRS and biotin synthetases"/>
    <property type="match status" value="1"/>
</dbReference>
<dbReference type="Gene3D" id="3.50.40.10">
    <property type="entry name" value="Phenylalanyl-trna Synthetase, Chain B, domain 3"/>
    <property type="match status" value="1"/>
</dbReference>
<protein>
    <recommendedName>
        <fullName evidence="15">Phenylalanine--tRNA ligase beta subunit</fullName>
        <ecNumber evidence="15">6.1.1.20</ecNumber>
    </recommendedName>
    <alternativeName>
        <fullName evidence="15">Phenylalanyl-tRNA synthetase beta subunit</fullName>
        <shortName evidence="15">PheRS</shortName>
    </alternativeName>
</protein>
<evidence type="ECO:0000256" key="6">
    <source>
        <dbReference type="ARBA" id="ARBA00022598"/>
    </source>
</evidence>
<keyword evidence="21" id="KW-1185">Reference proteome</keyword>
<dbReference type="SMART" id="SM00896">
    <property type="entry name" value="FDX-ACB"/>
    <property type="match status" value="1"/>
</dbReference>
<feature type="binding site" evidence="15">
    <location>
        <position position="464"/>
    </location>
    <ligand>
        <name>Mg(2+)</name>
        <dbReference type="ChEBI" id="CHEBI:18420"/>
        <note>shared with alpha subunit</note>
    </ligand>
</feature>
<evidence type="ECO:0000259" key="17">
    <source>
        <dbReference type="PROSITE" id="PS50886"/>
    </source>
</evidence>
<evidence type="ECO:0000256" key="5">
    <source>
        <dbReference type="ARBA" id="ARBA00022555"/>
    </source>
</evidence>
<evidence type="ECO:0000256" key="7">
    <source>
        <dbReference type="ARBA" id="ARBA00022723"/>
    </source>
</evidence>
<evidence type="ECO:0000256" key="4">
    <source>
        <dbReference type="ARBA" id="ARBA00022490"/>
    </source>
</evidence>
<comment type="caution">
    <text evidence="20">The sequence shown here is derived from an EMBL/GenBank/DDBJ whole genome shotgun (WGS) entry which is preliminary data.</text>
</comment>
<evidence type="ECO:0000256" key="14">
    <source>
        <dbReference type="ARBA" id="ARBA00049255"/>
    </source>
</evidence>
<dbReference type="PROSITE" id="PS50886">
    <property type="entry name" value="TRBD"/>
    <property type="match status" value="1"/>
</dbReference>
<evidence type="ECO:0000256" key="1">
    <source>
        <dbReference type="ARBA" id="ARBA00004496"/>
    </source>
</evidence>
<dbReference type="InterPro" id="IPR045060">
    <property type="entry name" value="Phe-tRNA-ligase_IIc_bsu"/>
</dbReference>
<feature type="binding site" evidence="15">
    <location>
        <position position="474"/>
    </location>
    <ligand>
        <name>Mg(2+)</name>
        <dbReference type="ChEBI" id="CHEBI:18420"/>
        <note>shared with alpha subunit</note>
    </ligand>
</feature>
<evidence type="ECO:0000256" key="13">
    <source>
        <dbReference type="ARBA" id="ARBA00023146"/>
    </source>
</evidence>
<dbReference type="InterPro" id="IPR012340">
    <property type="entry name" value="NA-bd_OB-fold"/>
</dbReference>
<comment type="subunit">
    <text evidence="3 15">Tetramer of two alpha and two beta subunits.</text>
</comment>
<evidence type="ECO:0000256" key="12">
    <source>
        <dbReference type="ARBA" id="ARBA00022917"/>
    </source>
</evidence>
<keyword evidence="11 16" id="KW-0694">RNA-binding</keyword>
<feature type="domain" description="B5" evidence="19">
    <location>
        <begin position="407"/>
        <end position="486"/>
    </location>
</feature>
<dbReference type="NCBIfam" id="TIGR00472">
    <property type="entry name" value="pheT_bact"/>
    <property type="match status" value="1"/>
</dbReference>
<dbReference type="GO" id="GO:0004826">
    <property type="term" value="F:phenylalanine-tRNA ligase activity"/>
    <property type="evidence" value="ECO:0007669"/>
    <property type="project" value="UniProtKB-UniRule"/>
</dbReference>
<keyword evidence="4 15" id="KW-0963">Cytoplasm</keyword>
<dbReference type="GO" id="GO:0000049">
    <property type="term" value="F:tRNA binding"/>
    <property type="evidence" value="ECO:0007669"/>
    <property type="project" value="UniProtKB-UniRule"/>
</dbReference>
<dbReference type="Pfam" id="PF17759">
    <property type="entry name" value="tRNA_synthFbeta"/>
    <property type="match status" value="1"/>
</dbReference>
<dbReference type="GO" id="GO:0009328">
    <property type="term" value="C:phenylalanine-tRNA ligase complex"/>
    <property type="evidence" value="ECO:0007669"/>
    <property type="project" value="TreeGrafter"/>
</dbReference>
<dbReference type="InterPro" id="IPR045864">
    <property type="entry name" value="aa-tRNA-synth_II/BPL/LPL"/>
</dbReference>
<dbReference type="SUPFAM" id="SSF46955">
    <property type="entry name" value="Putative DNA-binding domain"/>
    <property type="match status" value="1"/>
</dbReference>
<keyword evidence="5 16" id="KW-0820">tRNA-binding</keyword>
<feature type="binding site" evidence="15">
    <location>
        <position position="470"/>
    </location>
    <ligand>
        <name>Mg(2+)</name>
        <dbReference type="ChEBI" id="CHEBI:18420"/>
        <note>shared with alpha subunit</note>
    </ligand>
</feature>
<evidence type="ECO:0000256" key="16">
    <source>
        <dbReference type="PROSITE-ProRule" id="PRU00209"/>
    </source>
</evidence>